<dbReference type="SUPFAM" id="SSF47413">
    <property type="entry name" value="lambda repressor-like DNA-binding domains"/>
    <property type="match status" value="1"/>
</dbReference>
<gene>
    <name evidence="2" type="ordered locus">Amet_2851</name>
</gene>
<dbReference type="GO" id="GO:0003677">
    <property type="term" value="F:DNA binding"/>
    <property type="evidence" value="ECO:0007669"/>
    <property type="project" value="InterPro"/>
</dbReference>
<dbReference type="Gene3D" id="1.10.260.40">
    <property type="entry name" value="lambda repressor-like DNA-binding domains"/>
    <property type="match status" value="1"/>
</dbReference>
<name>A6TS33_ALKMQ</name>
<protein>
    <recommendedName>
        <fullName evidence="1">HTH cro/C1-type domain-containing protein</fullName>
    </recommendedName>
</protein>
<dbReference type="Pfam" id="PF13443">
    <property type="entry name" value="HTH_26"/>
    <property type="match status" value="1"/>
</dbReference>
<keyword evidence="3" id="KW-1185">Reference proteome</keyword>
<feature type="domain" description="HTH cro/C1-type" evidence="1">
    <location>
        <begin position="7"/>
        <end position="57"/>
    </location>
</feature>
<sequence length="58" mass="7011">MSEVRENVREVLKQNGIKHKWLHEQLGISKSHFSHWLRGERDLKQDHINKIKEVLKIN</sequence>
<dbReference type="HOGENOM" id="CLU_2969097_0_0_9"/>
<organism evidence="2 3">
    <name type="scientific">Alkaliphilus metalliredigens (strain QYMF)</name>
    <dbReference type="NCBI Taxonomy" id="293826"/>
    <lineage>
        <taxon>Bacteria</taxon>
        <taxon>Bacillati</taxon>
        <taxon>Bacillota</taxon>
        <taxon>Clostridia</taxon>
        <taxon>Peptostreptococcales</taxon>
        <taxon>Natronincolaceae</taxon>
        <taxon>Alkaliphilus</taxon>
    </lineage>
</organism>
<dbReference type="KEGG" id="amt:Amet_2851"/>
<dbReference type="Proteomes" id="UP000001572">
    <property type="component" value="Chromosome"/>
</dbReference>
<dbReference type="InterPro" id="IPR001387">
    <property type="entry name" value="Cro/C1-type_HTH"/>
</dbReference>
<evidence type="ECO:0000313" key="2">
    <source>
        <dbReference type="EMBL" id="ABR49001.1"/>
    </source>
</evidence>
<evidence type="ECO:0000313" key="3">
    <source>
        <dbReference type="Proteomes" id="UP000001572"/>
    </source>
</evidence>
<dbReference type="EMBL" id="CP000724">
    <property type="protein sequence ID" value="ABR49001.1"/>
    <property type="molecule type" value="Genomic_DNA"/>
</dbReference>
<accession>A6TS33</accession>
<proteinExistence type="predicted"/>
<dbReference type="AlphaFoldDB" id="A6TS33"/>
<dbReference type="CDD" id="cd00093">
    <property type="entry name" value="HTH_XRE"/>
    <property type="match status" value="1"/>
</dbReference>
<dbReference type="InterPro" id="IPR010982">
    <property type="entry name" value="Lambda_DNA-bd_dom_sf"/>
</dbReference>
<reference evidence="3" key="1">
    <citation type="journal article" date="2016" name="Genome Announc.">
        <title>Complete genome sequence of Alkaliphilus metalliredigens strain QYMF, an alkaliphilic and metal-reducing bacterium isolated from borax-contaminated leachate ponds.</title>
        <authorList>
            <person name="Hwang C."/>
            <person name="Copeland A."/>
            <person name="Lucas S."/>
            <person name="Lapidus A."/>
            <person name="Barry K."/>
            <person name="Detter J.C."/>
            <person name="Glavina Del Rio T."/>
            <person name="Hammon N."/>
            <person name="Israni S."/>
            <person name="Dalin E."/>
            <person name="Tice H."/>
            <person name="Pitluck S."/>
            <person name="Chertkov O."/>
            <person name="Brettin T."/>
            <person name="Bruce D."/>
            <person name="Han C."/>
            <person name="Schmutz J."/>
            <person name="Larimer F."/>
            <person name="Land M.L."/>
            <person name="Hauser L."/>
            <person name="Kyrpides N."/>
            <person name="Mikhailova N."/>
            <person name="Ye Q."/>
            <person name="Zhou J."/>
            <person name="Richardson P."/>
            <person name="Fields M.W."/>
        </authorList>
    </citation>
    <scope>NUCLEOTIDE SEQUENCE [LARGE SCALE GENOMIC DNA]</scope>
    <source>
        <strain evidence="3">QYMF</strain>
    </source>
</reference>
<evidence type="ECO:0000259" key="1">
    <source>
        <dbReference type="Pfam" id="PF13443"/>
    </source>
</evidence>